<feature type="domain" description="Vanillate O-demethylase oxygenase-like C-terminal catalytic" evidence="2">
    <location>
        <begin position="56"/>
        <end position="228"/>
    </location>
</feature>
<evidence type="ECO:0000259" key="2">
    <source>
        <dbReference type="Pfam" id="PF19112"/>
    </source>
</evidence>
<dbReference type="InterPro" id="IPR044043">
    <property type="entry name" value="VanA_C_cat"/>
</dbReference>
<organism evidence="3 4">
    <name type="scientific">Xanthomonas graminis pv. phlei</name>
    <dbReference type="NCBI Taxonomy" id="487906"/>
    <lineage>
        <taxon>Bacteria</taxon>
        <taxon>Pseudomonadati</taxon>
        <taxon>Pseudomonadota</taxon>
        <taxon>Gammaproteobacteria</taxon>
        <taxon>Lysobacterales</taxon>
        <taxon>Lysobacteraceae</taxon>
        <taxon>Xanthomonas</taxon>
        <taxon>Xanthomonas translucens group</taxon>
        <taxon>Xanthomonas graminis</taxon>
    </lineage>
</organism>
<dbReference type="Pfam" id="PF19112">
    <property type="entry name" value="VanA_C"/>
    <property type="match status" value="1"/>
</dbReference>
<evidence type="ECO:0000313" key="4">
    <source>
        <dbReference type="Proteomes" id="UP000045978"/>
    </source>
</evidence>
<accession>A0A0K2ZYL8</accession>
<proteinExistence type="predicted"/>
<dbReference type="EMBL" id="CXOJ01000044">
    <property type="protein sequence ID" value="CTP88385.1"/>
    <property type="molecule type" value="Genomic_DNA"/>
</dbReference>
<sequence length="248" mass="27689">MPPGQALPAVRVRAFAAREHDGLIWLRPDPEGDAAPAPLVQALQPSARRFLWRTRWQAHVVDALENFLDPLHTHLLHPGLVRRGGARSAMRACLHTTAEGFHVDYAGAAAQSGWLYRLFESPRTLERAHFAAPGSAQIVYRYARGGRVRISLHFTPVGPRSTEVFASLHVDGRWAPAWAVCWLVWPLLRKVGEQDRRMLALQSHNLQRFPGVRGACTAVDLVRAPLRRYWDGEPLPAPGAQHGIDLML</sequence>
<evidence type="ECO:0000256" key="1">
    <source>
        <dbReference type="ARBA" id="ARBA00023002"/>
    </source>
</evidence>
<dbReference type="PANTHER" id="PTHR21266:SF60">
    <property type="entry name" value="3-KETOSTEROID-9-ALPHA-MONOOXYGENASE, OXYGENASE COMPONENT"/>
    <property type="match status" value="1"/>
</dbReference>
<dbReference type="PANTHER" id="PTHR21266">
    <property type="entry name" value="IRON-SULFUR DOMAIN CONTAINING PROTEIN"/>
    <property type="match status" value="1"/>
</dbReference>
<dbReference type="InterPro" id="IPR050584">
    <property type="entry name" value="Cholesterol_7-desaturase"/>
</dbReference>
<keyword evidence="1" id="KW-0560">Oxidoreductase</keyword>
<protein>
    <submittedName>
        <fullName evidence="3">Rieske (2Fe-2S) domain-containing protein</fullName>
    </submittedName>
</protein>
<dbReference type="AlphaFoldDB" id="A0A0K2ZYL8"/>
<dbReference type="RefSeq" id="WP_053838280.1">
    <property type="nucleotide sequence ID" value="NZ_CP076251.1"/>
</dbReference>
<evidence type="ECO:0000313" key="3">
    <source>
        <dbReference type="EMBL" id="CTP88385.1"/>
    </source>
</evidence>
<dbReference type="Gene3D" id="3.90.380.10">
    <property type="entry name" value="Naphthalene 1,2-dioxygenase Alpha Subunit, Chain A, domain 1"/>
    <property type="match status" value="1"/>
</dbReference>
<name>A0A0K2ZYL8_9XANT</name>
<dbReference type="Proteomes" id="UP000045978">
    <property type="component" value="Unassembled WGS sequence"/>
</dbReference>
<gene>
    <name evidence="3" type="ORF">XTPLMG730_2120</name>
</gene>
<reference evidence="3 4" key="1">
    <citation type="submission" date="2015-07" db="EMBL/GenBank/DDBJ databases">
        <authorList>
            <person name="Noorani M."/>
        </authorList>
    </citation>
    <scope>NUCLEOTIDE SEQUENCE [LARGE SCALE GENOMIC DNA]</scope>
    <source>
        <strain evidence="3">LMG730</strain>
    </source>
</reference>
<dbReference type="SUPFAM" id="SSF55961">
    <property type="entry name" value="Bet v1-like"/>
    <property type="match status" value="1"/>
</dbReference>
<dbReference type="GO" id="GO:0016491">
    <property type="term" value="F:oxidoreductase activity"/>
    <property type="evidence" value="ECO:0007669"/>
    <property type="project" value="UniProtKB-KW"/>
</dbReference>